<accession>A0AAE0RPL3</accession>
<keyword evidence="1" id="KW-0812">Transmembrane</keyword>
<reference evidence="2" key="2">
    <citation type="journal article" date="2021" name="Genome Biol. Evol.">
        <title>Developing a high-quality reference genome for a parasitic bivalve with doubly uniparental inheritance (Bivalvia: Unionida).</title>
        <authorList>
            <person name="Smith C.H."/>
        </authorList>
    </citation>
    <scope>NUCLEOTIDE SEQUENCE</scope>
    <source>
        <strain evidence="2">CHS0354</strain>
        <tissue evidence="2">Mantle</tissue>
    </source>
</reference>
<evidence type="ECO:0000256" key="1">
    <source>
        <dbReference type="SAM" id="Phobius"/>
    </source>
</evidence>
<dbReference type="AlphaFoldDB" id="A0AAE0RPL3"/>
<keyword evidence="1" id="KW-0472">Membrane</keyword>
<dbReference type="EMBL" id="JAEAOA010001910">
    <property type="protein sequence ID" value="KAK3577388.1"/>
    <property type="molecule type" value="Genomic_DNA"/>
</dbReference>
<protein>
    <submittedName>
        <fullName evidence="2">Uncharacterized protein</fullName>
    </submittedName>
</protein>
<name>A0AAE0RPL3_9BIVA</name>
<reference evidence="2" key="3">
    <citation type="submission" date="2023-05" db="EMBL/GenBank/DDBJ databases">
        <authorList>
            <person name="Smith C.H."/>
        </authorList>
    </citation>
    <scope>NUCLEOTIDE SEQUENCE</scope>
    <source>
        <strain evidence="2">CHS0354</strain>
        <tissue evidence="2">Mantle</tissue>
    </source>
</reference>
<comment type="caution">
    <text evidence="2">The sequence shown here is derived from an EMBL/GenBank/DDBJ whole genome shotgun (WGS) entry which is preliminary data.</text>
</comment>
<organism evidence="2 3">
    <name type="scientific">Potamilus streckersoni</name>
    <dbReference type="NCBI Taxonomy" id="2493646"/>
    <lineage>
        <taxon>Eukaryota</taxon>
        <taxon>Metazoa</taxon>
        <taxon>Spiralia</taxon>
        <taxon>Lophotrochozoa</taxon>
        <taxon>Mollusca</taxon>
        <taxon>Bivalvia</taxon>
        <taxon>Autobranchia</taxon>
        <taxon>Heteroconchia</taxon>
        <taxon>Palaeoheterodonta</taxon>
        <taxon>Unionida</taxon>
        <taxon>Unionoidea</taxon>
        <taxon>Unionidae</taxon>
        <taxon>Ambleminae</taxon>
        <taxon>Lampsilini</taxon>
        <taxon>Potamilus</taxon>
    </lineage>
</organism>
<dbReference type="Proteomes" id="UP001195483">
    <property type="component" value="Unassembled WGS sequence"/>
</dbReference>
<keyword evidence="1" id="KW-1133">Transmembrane helix</keyword>
<keyword evidence="3" id="KW-1185">Reference proteome</keyword>
<evidence type="ECO:0000313" key="3">
    <source>
        <dbReference type="Proteomes" id="UP001195483"/>
    </source>
</evidence>
<sequence length="131" mass="15245">MMFNPKFIKFLYSKVKFFSNYTTDGKSVNLKLMGLNISDFNTKLSTLTSIIFFIFMVHALTESCVLSVILLYDSPYELLWTGEDRSHVYSFTCERLPRNGFCDMVESEEPRKKGNNLGCPRYGHEMGFMSW</sequence>
<evidence type="ECO:0000313" key="2">
    <source>
        <dbReference type="EMBL" id="KAK3577388.1"/>
    </source>
</evidence>
<gene>
    <name evidence="2" type="ORF">CHS0354_032236</name>
</gene>
<reference evidence="2" key="1">
    <citation type="journal article" date="2021" name="Genome Biol. Evol.">
        <title>A High-Quality Reference Genome for a Parasitic Bivalve with Doubly Uniparental Inheritance (Bivalvia: Unionida).</title>
        <authorList>
            <person name="Smith C.H."/>
        </authorList>
    </citation>
    <scope>NUCLEOTIDE SEQUENCE</scope>
    <source>
        <strain evidence="2">CHS0354</strain>
    </source>
</reference>
<proteinExistence type="predicted"/>
<feature type="transmembrane region" description="Helical" evidence="1">
    <location>
        <begin position="50"/>
        <end position="72"/>
    </location>
</feature>